<protein>
    <submittedName>
        <fullName evidence="1">Phosphopantetheine adenylyltransferase, putative (PPAT)</fullName>
    </submittedName>
</protein>
<dbReference type="Proteomes" id="UP000078560">
    <property type="component" value="Unassembled WGS sequence"/>
</dbReference>
<dbReference type="GO" id="GO:0016779">
    <property type="term" value="F:nucleotidyltransferase activity"/>
    <property type="evidence" value="ECO:0007669"/>
    <property type="project" value="UniProtKB-KW"/>
</dbReference>
<keyword evidence="1" id="KW-0808">Transferase</keyword>
<reference evidence="2" key="1">
    <citation type="submission" date="2016-05" db="EMBL/GenBank/DDBJ databases">
        <authorList>
            <person name="Naeem Raeece"/>
        </authorList>
    </citation>
    <scope>NUCLEOTIDE SEQUENCE [LARGE SCALE GENOMIC DNA]</scope>
</reference>
<keyword evidence="1" id="KW-0548">Nucleotidyltransferase</keyword>
<feature type="non-terminal residue" evidence="1">
    <location>
        <position position="1"/>
    </location>
</feature>
<proteinExistence type="predicted"/>
<sequence>DEVRKENENVSNDAENILNYNASFINKNKILKSIVEYKFYEKIVKNVKLIVKSIIKLKNKVENVYLLIKFASSKCILKMSTFYYLKYIIEQIYQKKLEKLVRVVLPISDLHKLYSYIYFQNFSITNYYEHTLSKSTLNELKIHYGSFIILNKHSKTVTQVYEKIYGLDFINLCDEKCRSKKKKKQTTHNIINANNNNTSININEVSKTCENSNIQNMKNCKELKQEEIKDSCIKINTKTRHTLKCVKMTKGGCRNKYKKGTGIKIENVVPFIKIKNSHTILYQIAMKNNKNKPEEISESHRDKYRKYISNSYYINSSKYNQEKETSFISQSTNLLKKKCQSLIKTNIEKLYQNEKWKGNKLLCSNRYKKKIFNYLQFHINYNKNKSEKKIIVLKRIHDPFSFSLDIQDLFCLTMSKESEANGYNIAQRRRLIFQKNKTSLTKNEQIEHNLQIAIDSNNRSRGNDIEKIKTCLNIFDTINISSREKMSSTLIRMENSTYRKGKFSKYLKYFIEACLYFNIDHFLTQMHADIFLKKSG</sequence>
<feature type="non-terminal residue" evidence="1">
    <location>
        <position position="536"/>
    </location>
</feature>
<organism evidence="1 2">
    <name type="scientific">Plasmodium ovale curtisi</name>
    <dbReference type="NCBI Taxonomy" id="864141"/>
    <lineage>
        <taxon>Eukaryota</taxon>
        <taxon>Sar</taxon>
        <taxon>Alveolata</taxon>
        <taxon>Apicomplexa</taxon>
        <taxon>Aconoidasida</taxon>
        <taxon>Haemosporida</taxon>
        <taxon>Plasmodiidae</taxon>
        <taxon>Plasmodium</taxon>
        <taxon>Plasmodium (Plasmodium)</taxon>
    </lineage>
</organism>
<name>A0A1A8WM34_PLAOA</name>
<dbReference type="AlphaFoldDB" id="A0A1A8WM34"/>
<gene>
    <name evidence="1" type="ORF">POVCU2_0077520</name>
</gene>
<evidence type="ECO:0000313" key="1">
    <source>
        <dbReference type="EMBL" id="SBS92922.1"/>
    </source>
</evidence>
<dbReference type="EMBL" id="FLQU01001411">
    <property type="protein sequence ID" value="SBS92922.1"/>
    <property type="molecule type" value="Genomic_DNA"/>
</dbReference>
<evidence type="ECO:0000313" key="2">
    <source>
        <dbReference type="Proteomes" id="UP000078560"/>
    </source>
</evidence>
<accession>A0A1A8WM34</accession>